<accession>L0DB83</accession>
<dbReference type="HOGENOM" id="CLU_1037850_0_0_0"/>
<proteinExistence type="predicted"/>
<dbReference type="Gene3D" id="3.10.110.10">
    <property type="entry name" value="Ubiquitin Conjugating Enzyme"/>
    <property type="match status" value="1"/>
</dbReference>
<feature type="compositionally biased region" description="Pro residues" evidence="1">
    <location>
        <begin position="168"/>
        <end position="177"/>
    </location>
</feature>
<dbReference type="InterPro" id="IPR016135">
    <property type="entry name" value="UBQ-conjugating_enzyme/RWD"/>
</dbReference>
<keyword evidence="3" id="KW-0436">Ligase</keyword>
<dbReference type="GO" id="GO:0016874">
    <property type="term" value="F:ligase activity"/>
    <property type="evidence" value="ECO:0007669"/>
    <property type="project" value="UniProtKB-KW"/>
</dbReference>
<evidence type="ECO:0000313" key="4">
    <source>
        <dbReference type="Proteomes" id="UP000010798"/>
    </source>
</evidence>
<dbReference type="eggNOG" id="COG5078">
    <property type="taxonomic scope" value="Bacteria"/>
</dbReference>
<sequence length="268" mass="29985">MHESPRIRRLRNDFAAMERLGAESSVLRFRAEGKPAQRYVIEFRGRSLARERGKVTIRDRHEVEIKLGSSYPRTMPEIRWLTPIYHPNISEIGMVCLGGYGTHWVPSLNLDELCGMLWDMARFHNYDIRSPYNREAALWVANQSSFLFPLDARALRDLRVALGRVESPTPPAPPVEPEPSAQEPAIDKSPSNPAPGSRAGKYADFVRKFAADLSSLTPARSDSAPRVPAAWTGTGAEGPDGMIILDMEVELRPAPPRPQPGDEIFFID</sequence>
<dbReference type="PROSITE" id="PS50127">
    <property type="entry name" value="UBC_2"/>
    <property type="match status" value="1"/>
</dbReference>
<feature type="domain" description="UBC core" evidence="2">
    <location>
        <begin position="5"/>
        <end position="161"/>
    </location>
</feature>
<dbReference type="STRING" id="886293.Sinac_1732"/>
<protein>
    <submittedName>
        <fullName evidence="3">Ubiquitin-protein ligase</fullName>
    </submittedName>
</protein>
<dbReference type="KEGG" id="saci:Sinac_1732"/>
<dbReference type="EMBL" id="CP003364">
    <property type="protein sequence ID" value="AGA26103.1"/>
    <property type="molecule type" value="Genomic_DNA"/>
</dbReference>
<dbReference type="AlphaFoldDB" id="L0DB83"/>
<organism evidence="3 4">
    <name type="scientific">Singulisphaera acidiphila (strain ATCC BAA-1392 / DSM 18658 / VKM B-2454 / MOB10)</name>
    <dbReference type="NCBI Taxonomy" id="886293"/>
    <lineage>
        <taxon>Bacteria</taxon>
        <taxon>Pseudomonadati</taxon>
        <taxon>Planctomycetota</taxon>
        <taxon>Planctomycetia</taxon>
        <taxon>Isosphaerales</taxon>
        <taxon>Isosphaeraceae</taxon>
        <taxon>Singulisphaera</taxon>
    </lineage>
</organism>
<dbReference type="CDD" id="cd00195">
    <property type="entry name" value="UBCc_UEV"/>
    <property type="match status" value="1"/>
</dbReference>
<keyword evidence="4" id="KW-1185">Reference proteome</keyword>
<gene>
    <name evidence="3" type="ordered locus">Sinac_1732</name>
</gene>
<reference evidence="3 4" key="1">
    <citation type="submission" date="2012-02" db="EMBL/GenBank/DDBJ databases">
        <title>Complete sequence of chromosome of Singulisphaera acidiphila DSM 18658.</title>
        <authorList>
            <consortium name="US DOE Joint Genome Institute (JGI-PGF)"/>
            <person name="Lucas S."/>
            <person name="Copeland A."/>
            <person name="Lapidus A."/>
            <person name="Glavina del Rio T."/>
            <person name="Dalin E."/>
            <person name="Tice H."/>
            <person name="Bruce D."/>
            <person name="Goodwin L."/>
            <person name="Pitluck S."/>
            <person name="Peters L."/>
            <person name="Ovchinnikova G."/>
            <person name="Chertkov O."/>
            <person name="Kyrpides N."/>
            <person name="Mavromatis K."/>
            <person name="Ivanova N."/>
            <person name="Brettin T."/>
            <person name="Detter J.C."/>
            <person name="Han C."/>
            <person name="Larimer F."/>
            <person name="Land M."/>
            <person name="Hauser L."/>
            <person name="Markowitz V."/>
            <person name="Cheng J.-F."/>
            <person name="Hugenholtz P."/>
            <person name="Woyke T."/>
            <person name="Wu D."/>
            <person name="Tindall B."/>
            <person name="Pomrenke H."/>
            <person name="Brambilla E."/>
            <person name="Klenk H.-P."/>
            <person name="Eisen J.A."/>
        </authorList>
    </citation>
    <scope>NUCLEOTIDE SEQUENCE [LARGE SCALE GENOMIC DNA]</scope>
    <source>
        <strain evidence="4">ATCC BAA-1392 / DSM 18658 / VKM B-2454 / MOB10</strain>
    </source>
</reference>
<dbReference type="Pfam" id="PF00179">
    <property type="entry name" value="UQ_con"/>
    <property type="match status" value="1"/>
</dbReference>
<dbReference type="SUPFAM" id="SSF54495">
    <property type="entry name" value="UBC-like"/>
    <property type="match status" value="1"/>
</dbReference>
<dbReference type="InterPro" id="IPR000608">
    <property type="entry name" value="UBC"/>
</dbReference>
<evidence type="ECO:0000256" key="1">
    <source>
        <dbReference type="SAM" id="MobiDB-lite"/>
    </source>
</evidence>
<dbReference type="RefSeq" id="WP_015245272.1">
    <property type="nucleotide sequence ID" value="NC_019892.1"/>
</dbReference>
<feature type="region of interest" description="Disordered" evidence="1">
    <location>
        <begin position="165"/>
        <end position="198"/>
    </location>
</feature>
<evidence type="ECO:0000313" key="3">
    <source>
        <dbReference type="EMBL" id="AGA26103.1"/>
    </source>
</evidence>
<feature type="region of interest" description="Disordered" evidence="1">
    <location>
        <begin position="217"/>
        <end position="240"/>
    </location>
</feature>
<dbReference type="OrthoDB" id="5428193at2"/>
<evidence type="ECO:0000259" key="2">
    <source>
        <dbReference type="PROSITE" id="PS50127"/>
    </source>
</evidence>
<dbReference type="Proteomes" id="UP000010798">
    <property type="component" value="Chromosome"/>
</dbReference>
<name>L0DB83_SINAD</name>